<keyword evidence="3" id="KW-1185">Reference proteome</keyword>
<proteinExistence type="predicted"/>
<feature type="domain" description="CCHC-type" evidence="1">
    <location>
        <begin position="324"/>
        <end position="340"/>
    </location>
</feature>
<organism evidence="2 3">
    <name type="scientific">Diabrotica virgifera virgifera</name>
    <name type="common">western corn rootworm</name>
    <dbReference type="NCBI Taxonomy" id="50390"/>
    <lineage>
        <taxon>Eukaryota</taxon>
        <taxon>Metazoa</taxon>
        <taxon>Ecdysozoa</taxon>
        <taxon>Arthropoda</taxon>
        <taxon>Hexapoda</taxon>
        <taxon>Insecta</taxon>
        <taxon>Pterygota</taxon>
        <taxon>Neoptera</taxon>
        <taxon>Endopterygota</taxon>
        <taxon>Coleoptera</taxon>
        <taxon>Polyphaga</taxon>
        <taxon>Cucujiformia</taxon>
        <taxon>Chrysomeloidea</taxon>
        <taxon>Chrysomelidae</taxon>
        <taxon>Galerucinae</taxon>
        <taxon>Diabroticina</taxon>
        <taxon>Diabroticites</taxon>
        <taxon>Diabrotica</taxon>
    </lineage>
</organism>
<evidence type="ECO:0000259" key="1">
    <source>
        <dbReference type="SMART" id="SM00343"/>
    </source>
</evidence>
<dbReference type="PANTHER" id="PTHR47331:SF4">
    <property type="entry name" value="PEPTIDASE S1 DOMAIN-CONTAINING PROTEIN"/>
    <property type="match status" value="1"/>
</dbReference>
<dbReference type="EnsemblMetazoa" id="XM_050659079.1">
    <property type="protein sequence ID" value="XP_050515036.1"/>
    <property type="gene ID" value="LOC126890225"/>
</dbReference>
<dbReference type="Pfam" id="PF03564">
    <property type="entry name" value="DUF1759"/>
    <property type="match status" value="1"/>
</dbReference>
<protein>
    <recommendedName>
        <fullName evidence="1">CCHC-type domain-containing protein</fullName>
    </recommendedName>
</protein>
<dbReference type="Gene3D" id="4.10.60.10">
    <property type="entry name" value="Zinc finger, CCHC-type"/>
    <property type="match status" value="1"/>
</dbReference>
<dbReference type="InterPro" id="IPR001878">
    <property type="entry name" value="Znf_CCHC"/>
</dbReference>
<dbReference type="GeneID" id="126890225"/>
<dbReference type="Proteomes" id="UP001652700">
    <property type="component" value="Unplaced"/>
</dbReference>
<dbReference type="InterPro" id="IPR005312">
    <property type="entry name" value="DUF1759"/>
</dbReference>
<dbReference type="Gene3D" id="2.40.70.10">
    <property type="entry name" value="Acid Proteases"/>
    <property type="match status" value="1"/>
</dbReference>
<accession>A0ABM5KXW7</accession>
<dbReference type="PANTHER" id="PTHR47331">
    <property type="entry name" value="PHD-TYPE DOMAIN-CONTAINING PROTEIN"/>
    <property type="match status" value="1"/>
</dbReference>
<evidence type="ECO:0000313" key="3">
    <source>
        <dbReference type="Proteomes" id="UP001652700"/>
    </source>
</evidence>
<dbReference type="SMART" id="SM00343">
    <property type="entry name" value="ZnF_C2HC"/>
    <property type="match status" value="2"/>
</dbReference>
<dbReference type="InterPro" id="IPR021109">
    <property type="entry name" value="Peptidase_aspartic_dom_sf"/>
</dbReference>
<dbReference type="RefSeq" id="XP_050515036.1">
    <property type="nucleotide sequence ID" value="XM_050659079.1"/>
</dbReference>
<reference evidence="2" key="1">
    <citation type="submission" date="2025-05" db="UniProtKB">
        <authorList>
            <consortium name="EnsemblMetazoa"/>
        </authorList>
    </citation>
    <scope>IDENTIFICATION</scope>
</reference>
<name>A0ABM5KXW7_DIAVI</name>
<feature type="domain" description="CCHC-type" evidence="1">
    <location>
        <begin position="358"/>
        <end position="374"/>
    </location>
</feature>
<sequence>MNKTVDDLTKAKDDLVKARDSSKAWITILENWLKDNGNKNISKNELISRKDYLSKVFDKYLDVQNELEILDDAYAVDMADVEGRFLILESALNDKIDQISVNSVMSTSAQQSPTNSNNRHVHLPEIKIPHFDGTIENWPIFSEMFTKLIVNDTHLSDIEKLIYLKSILKNEPLQLIENLEIVGSNFSIAIDILKNRFENKCLIINTYLKQLLNVPSITKNTAQNLREFLTHIKKNLSTINNLNISDNLADFILIHIFTRKLDFNMKRSFESERDFNELPTIDEFLDFIEKKCKILENLIFEEKTNHKPKPSLYTSADNRDTLFKCFVCNSSSHKVYSCQKILNLTAQERIQKVKNKGFCLNCLASGHISNICPSLSNCKTCNRRRHSLLHISHPSENNAKQVSGRLNHQSPPAQNQFVRNFRDQRQNQHPSQCTSENIQANSQNNFVLNAIPQYLPDMQNPPGPSNISSHSVYSKNLQVLLATALVTVYDVQNNPISVRCLTDSGSQVSFITDRLAKRICYSPYTRNLQISGIAQTSSVSNKMVDLQIHLNTSPGKNFYLSCAILESITCQHPRVALDLNLLKIPKNVKLTDPHFCTPSDVDILLGADIYFDLVTYGLIKLGPNLPILQNIHLGYIVGGNIPYSRNAMLGSNSNPSTNVHSHYSNVSLHAQTADLDSLLKNFWEIEETKPINPIHAKTLTPSEQQAEDIFKSSFTILPSGRFQVDLPLKTPSEYRKLGE</sequence>
<evidence type="ECO:0000313" key="2">
    <source>
        <dbReference type="EnsemblMetazoa" id="XP_050515036.1"/>
    </source>
</evidence>